<keyword evidence="3" id="KW-0813">Transport</keyword>
<evidence type="ECO:0000256" key="1">
    <source>
        <dbReference type="ARBA" id="ARBA00004651"/>
    </source>
</evidence>
<comment type="similarity">
    <text evidence="2 8">Belongs to the 4-toluene sulfonate uptake permease (TSUP) (TC 2.A.102) family.</text>
</comment>
<organism evidence="9 10">
    <name type="scientific">Aliiroseovarius crassostreae</name>
    <dbReference type="NCBI Taxonomy" id="154981"/>
    <lineage>
        <taxon>Bacteria</taxon>
        <taxon>Pseudomonadati</taxon>
        <taxon>Pseudomonadota</taxon>
        <taxon>Alphaproteobacteria</taxon>
        <taxon>Rhodobacterales</taxon>
        <taxon>Paracoccaceae</taxon>
        <taxon>Aliiroseovarius</taxon>
    </lineage>
</organism>
<reference evidence="9" key="1">
    <citation type="submission" date="2021-08" db="EMBL/GenBank/DDBJ databases">
        <authorList>
            <person name="Nwanade C."/>
            <person name="Wang M."/>
            <person name="Masoudi A."/>
            <person name="Yu Z."/>
            <person name="Liu J."/>
        </authorList>
    </citation>
    <scope>NUCLEOTIDE SEQUENCE</scope>
    <source>
        <strain evidence="9">S056</strain>
    </source>
</reference>
<dbReference type="GO" id="GO:0005886">
    <property type="term" value="C:plasma membrane"/>
    <property type="evidence" value="ECO:0007669"/>
    <property type="project" value="UniProtKB-SubCell"/>
</dbReference>
<dbReference type="Proteomes" id="UP001057991">
    <property type="component" value="Chromosome"/>
</dbReference>
<dbReference type="InterPro" id="IPR052017">
    <property type="entry name" value="TSUP"/>
</dbReference>
<name>A0A9Q9LZM1_9RHOB</name>
<feature type="transmembrane region" description="Helical" evidence="8">
    <location>
        <begin position="139"/>
        <end position="157"/>
    </location>
</feature>
<evidence type="ECO:0000256" key="5">
    <source>
        <dbReference type="ARBA" id="ARBA00022692"/>
    </source>
</evidence>
<feature type="transmembrane region" description="Helical" evidence="8">
    <location>
        <begin position="236"/>
        <end position="253"/>
    </location>
</feature>
<keyword evidence="5 8" id="KW-0812">Transmembrane</keyword>
<keyword evidence="7 8" id="KW-0472">Membrane</keyword>
<dbReference type="PANTHER" id="PTHR30269:SF32">
    <property type="entry name" value="MEMBRANE TRANSPORTER PROTEIN-RELATED"/>
    <property type="match status" value="1"/>
</dbReference>
<evidence type="ECO:0000256" key="7">
    <source>
        <dbReference type="ARBA" id="ARBA00023136"/>
    </source>
</evidence>
<keyword evidence="4 8" id="KW-1003">Cell membrane</keyword>
<dbReference type="Pfam" id="PF01925">
    <property type="entry name" value="TauE"/>
    <property type="match status" value="1"/>
</dbReference>
<feature type="transmembrane region" description="Helical" evidence="8">
    <location>
        <begin position="105"/>
        <end position="127"/>
    </location>
</feature>
<keyword evidence="6 8" id="KW-1133">Transmembrane helix</keyword>
<dbReference type="RefSeq" id="WP_259776460.1">
    <property type="nucleotide sequence ID" value="NZ_CP080774.1"/>
</dbReference>
<evidence type="ECO:0000256" key="2">
    <source>
        <dbReference type="ARBA" id="ARBA00009142"/>
    </source>
</evidence>
<comment type="subcellular location">
    <subcellularLocation>
        <location evidence="1 8">Cell membrane</location>
        <topology evidence="1 8">Multi-pass membrane protein</topology>
    </subcellularLocation>
</comment>
<evidence type="ECO:0000256" key="3">
    <source>
        <dbReference type="ARBA" id="ARBA00022448"/>
    </source>
</evidence>
<proteinExistence type="inferred from homology"/>
<feature type="transmembrane region" description="Helical" evidence="8">
    <location>
        <begin position="81"/>
        <end position="99"/>
    </location>
</feature>
<sequence length="255" mass="26812">MGILAELSPWVLSLAVFVTLAAGFVKGAVGFAMPLIMISGLATVLPAETALAALILPTVLTNVQQSLRQGPAAAWETIGKFKIFLIAFLVLIAFSAQLVRVLPQSWLFIAIGGPIVLFCLMQLRGWSPSLKAENRLRDEGIVGAIAGFIGGLSGVWGPPTVAYLTAIHTPKAEQMRVQGVIYGVGALALLVAHLKSGVFSLHTAPLSALMLVPAGIGMVIGGRFHDAMPQKTFKRVTLVILTVAGVNLIRKGLMG</sequence>
<evidence type="ECO:0000256" key="8">
    <source>
        <dbReference type="RuleBase" id="RU363041"/>
    </source>
</evidence>
<feature type="transmembrane region" description="Helical" evidence="8">
    <location>
        <begin position="31"/>
        <end position="60"/>
    </location>
</feature>
<dbReference type="PANTHER" id="PTHR30269">
    <property type="entry name" value="TRANSMEMBRANE PROTEIN YFCA"/>
    <property type="match status" value="1"/>
</dbReference>
<dbReference type="EMBL" id="CP080776">
    <property type="protein sequence ID" value="UWP95613.1"/>
    <property type="molecule type" value="Genomic_DNA"/>
</dbReference>
<protein>
    <recommendedName>
        <fullName evidence="8">Probable membrane transporter protein</fullName>
    </recommendedName>
</protein>
<feature type="transmembrane region" description="Helical" evidence="8">
    <location>
        <begin position="7"/>
        <end position="25"/>
    </location>
</feature>
<gene>
    <name evidence="9" type="ORF">K3X48_00950</name>
</gene>
<accession>A0A9Q9LZM1</accession>
<dbReference type="InterPro" id="IPR002781">
    <property type="entry name" value="TM_pro_TauE-like"/>
</dbReference>
<evidence type="ECO:0000313" key="10">
    <source>
        <dbReference type="Proteomes" id="UP001057991"/>
    </source>
</evidence>
<evidence type="ECO:0000256" key="6">
    <source>
        <dbReference type="ARBA" id="ARBA00022989"/>
    </source>
</evidence>
<evidence type="ECO:0000256" key="4">
    <source>
        <dbReference type="ARBA" id="ARBA00022475"/>
    </source>
</evidence>
<feature type="transmembrane region" description="Helical" evidence="8">
    <location>
        <begin position="177"/>
        <end position="194"/>
    </location>
</feature>
<feature type="transmembrane region" description="Helical" evidence="8">
    <location>
        <begin position="206"/>
        <end position="224"/>
    </location>
</feature>
<evidence type="ECO:0000313" key="9">
    <source>
        <dbReference type="EMBL" id="UWP95613.1"/>
    </source>
</evidence>
<dbReference type="AlphaFoldDB" id="A0A9Q9LZM1"/>